<keyword evidence="3 6" id="KW-1133">Transmembrane helix</keyword>
<dbReference type="InterPro" id="IPR005829">
    <property type="entry name" value="Sugar_transporter_CS"/>
</dbReference>
<feature type="transmembrane region" description="Helical" evidence="6">
    <location>
        <begin position="147"/>
        <end position="169"/>
    </location>
</feature>
<keyword evidence="9" id="KW-1185">Reference proteome</keyword>
<feature type="transmembrane region" description="Helical" evidence="6">
    <location>
        <begin position="52"/>
        <end position="72"/>
    </location>
</feature>
<dbReference type="CDD" id="cd17364">
    <property type="entry name" value="MFS_PhT"/>
    <property type="match status" value="1"/>
</dbReference>
<dbReference type="Pfam" id="PF00083">
    <property type="entry name" value="Sugar_tr"/>
    <property type="match status" value="1"/>
</dbReference>
<dbReference type="EMBL" id="JAVDPF010000004">
    <property type="protein sequence ID" value="KAL1884433.1"/>
    <property type="molecule type" value="Genomic_DNA"/>
</dbReference>
<gene>
    <name evidence="8" type="ORF">Plec18167_002021</name>
</gene>
<dbReference type="InterPro" id="IPR020846">
    <property type="entry name" value="MFS_dom"/>
</dbReference>
<dbReference type="PROSITE" id="PS50850">
    <property type="entry name" value="MFS"/>
    <property type="match status" value="1"/>
</dbReference>
<dbReference type="PROSITE" id="PS00217">
    <property type="entry name" value="SUGAR_TRANSPORT_2"/>
    <property type="match status" value="1"/>
</dbReference>
<reference evidence="8 9" key="1">
    <citation type="journal article" date="2024" name="IMA Fungus">
        <title>IMA Genome - F19 : A genome assembly and annotation guide to empower mycologists, including annotated draft genome sequences of Ceratocystis pirilliformis, Diaporthe australafricana, Fusarium ophioides, Paecilomyces lecythidis, and Sporothrix stenoceras.</title>
        <authorList>
            <person name="Aylward J."/>
            <person name="Wilson A.M."/>
            <person name="Visagie C.M."/>
            <person name="Spraker J."/>
            <person name="Barnes I."/>
            <person name="Buitendag C."/>
            <person name="Ceriani C."/>
            <person name="Del Mar Angel L."/>
            <person name="du Plessis D."/>
            <person name="Fuchs T."/>
            <person name="Gasser K."/>
            <person name="Kramer D."/>
            <person name="Li W."/>
            <person name="Munsamy K."/>
            <person name="Piso A."/>
            <person name="Price J.L."/>
            <person name="Sonnekus B."/>
            <person name="Thomas C."/>
            <person name="van der Nest A."/>
            <person name="van Dijk A."/>
            <person name="van Heerden A."/>
            <person name="van Vuuren N."/>
            <person name="Yilmaz N."/>
            <person name="Duong T.A."/>
            <person name="van der Merwe N.A."/>
            <person name="Wingfield M.J."/>
            <person name="Wingfield B.D."/>
        </authorList>
    </citation>
    <scope>NUCLEOTIDE SEQUENCE [LARGE SCALE GENOMIC DNA]</scope>
    <source>
        <strain evidence="8 9">CMW 18167</strain>
    </source>
</reference>
<feature type="transmembrane region" description="Helical" evidence="6">
    <location>
        <begin position="185"/>
        <end position="206"/>
    </location>
</feature>
<evidence type="ECO:0000256" key="5">
    <source>
        <dbReference type="SAM" id="MobiDB-lite"/>
    </source>
</evidence>
<evidence type="ECO:0000313" key="8">
    <source>
        <dbReference type="EMBL" id="KAL1884433.1"/>
    </source>
</evidence>
<feature type="transmembrane region" description="Helical" evidence="6">
    <location>
        <begin position="391"/>
        <end position="412"/>
    </location>
</feature>
<keyword evidence="4 6" id="KW-0472">Membrane</keyword>
<dbReference type="InterPro" id="IPR036259">
    <property type="entry name" value="MFS_trans_sf"/>
</dbReference>
<feature type="transmembrane region" description="Helical" evidence="6">
    <location>
        <begin position="84"/>
        <end position="102"/>
    </location>
</feature>
<organism evidence="8 9">
    <name type="scientific">Paecilomyces lecythidis</name>
    <dbReference type="NCBI Taxonomy" id="3004212"/>
    <lineage>
        <taxon>Eukaryota</taxon>
        <taxon>Fungi</taxon>
        <taxon>Dikarya</taxon>
        <taxon>Ascomycota</taxon>
        <taxon>Pezizomycotina</taxon>
        <taxon>Eurotiomycetes</taxon>
        <taxon>Eurotiomycetidae</taxon>
        <taxon>Eurotiales</taxon>
        <taxon>Thermoascaceae</taxon>
        <taxon>Paecilomyces</taxon>
    </lineage>
</organism>
<evidence type="ECO:0000256" key="2">
    <source>
        <dbReference type="ARBA" id="ARBA00022692"/>
    </source>
</evidence>
<proteinExistence type="predicted"/>
<dbReference type="SUPFAM" id="SSF103473">
    <property type="entry name" value="MFS general substrate transporter"/>
    <property type="match status" value="1"/>
</dbReference>
<comment type="subcellular location">
    <subcellularLocation>
        <location evidence="1">Membrane</location>
        <topology evidence="1">Multi-pass membrane protein</topology>
    </subcellularLocation>
</comment>
<evidence type="ECO:0000256" key="6">
    <source>
        <dbReference type="SAM" id="Phobius"/>
    </source>
</evidence>
<accession>A0ABR3Y8N3</accession>
<feature type="transmembrane region" description="Helical" evidence="6">
    <location>
        <begin position="293"/>
        <end position="316"/>
    </location>
</feature>
<comment type="caution">
    <text evidence="8">The sequence shown here is derived from an EMBL/GenBank/DDBJ whole genome shotgun (WGS) entry which is preliminary data.</text>
</comment>
<feature type="compositionally biased region" description="Polar residues" evidence="5">
    <location>
        <begin position="487"/>
        <end position="496"/>
    </location>
</feature>
<dbReference type="Gene3D" id="1.20.1250.20">
    <property type="entry name" value="MFS general substrate transporter like domains"/>
    <property type="match status" value="1"/>
</dbReference>
<feature type="transmembrane region" description="Helical" evidence="6">
    <location>
        <begin position="108"/>
        <end position="127"/>
    </location>
</feature>
<dbReference type="Proteomes" id="UP001583193">
    <property type="component" value="Unassembled WGS sequence"/>
</dbReference>
<feature type="transmembrane region" description="Helical" evidence="6">
    <location>
        <begin position="418"/>
        <end position="441"/>
    </location>
</feature>
<keyword evidence="2 6" id="KW-0812">Transmembrane</keyword>
<feature type="transmembrane region" description="Helical" evidence="6">
    <location>
        <begin position="252"/>
        <end position="270"/>
    </location>
</feature>
<evidence type="ECO:0000259" key="7">
    <source>
        <dbReference type="PROSITE" id="PS50850"/>
    </source>
</evidence>
<protein>
    <recommendedName>
        <fullName evidence="7">Major facilitator superfamily (MFS) profile domain-containing protein</fullName>
    </recommendedName>
</protein>
<sequence length="496" mass="53530">MATRGQKVRFLITASVGFLSDGYLNLTIGLVVPIIGYLYFPKGSVPATNSDIMKGSLSLGMVVGQFIFGILGDAWGRHAIYGKELILTLFGTLMTILLPWNGLSTRAITAWVAVFRVVTGIGIGADYPMSSTLAAEKTPLGSRSVQVLTVFSAIGLGNISASIIFLILLKAFESSVATNVRHLEWVWRLLLGIGMVPAALTLYARLTMPESAPYRKYVISDESKGAQQTTRGLKEQWQDFFSYFREWKHARILFATAASWFLFDIAYYGINLNQSIILERIGYATGPNPWSKLYHIAIGNIIVQAAGYLPGFYIGIPLPDLVGRVRQQLFSCVAVCALYAIWAGVSSPSVHTSTGGLTTIFTLSQLVLNLGPNVTTFLIPTEVFPTRVRGTAHGISAAAGKCGAVLTSFAFGTVEERIGLSGVLGLFSGVMALTAVVTLLIPETKGYTLEDIENEVLFGQKAPSGTIEAAFGSPADEPHPKEPEISCNYTRPGSYQ</sequence>
<dbReference type="InterPro" id="IPR005828">
    <property type="entry name" value="MFS_sugar_transport-like"/>
</dbReference>
<evidence type="ECO:0000256" key="4">
    <source>
        <dbReference type="ARBA" id="ARBA00023136"/>
    </source>
</evidence>
<feature type="domain" description="Major facilitator superfamily (MFS) profile" evidence="7">
    <location>
        <begin position="10"/>
        <end position="446"/>
    </location>
</feature>
<feature type="transmembrane region" description="Helical" evidence="6">
    <location>
        <begin position="12"/>
        <end position="40"/>
    </location>
</feature>
<feature type="transmembrane region" description="Helical" evidence="6">
    <location>
        <begin position="328"/>
        <end position="345"/>
    </location>
</feature>
<dbReference type="PANTHER" id="PTHR24064">
    <property type="entry name" value="SOLUTE CARRIER FAMILY 22 MEMBER"/>
    <property type="match status" value="1"/>
</dbReference>
<evidence type="ECO:0000256" key="3">
    <source>
        <dbReference type="ARBA" id="ARBA00022989"/>
    </source>
</evidence>
<name>A0ABR3Y8N3_9EURO</name>
<feature type="region of interest" description="Disordered" evidence="5">
    <location>
        <begin position="467"/>
        <end position="496"/>
    </location>
</feature>
<evidence type="ECO:0000313" key="9">
    <source>
        <dbReference type="Proteomes" id="UP001583193"/>
    </source>
</evidence>
<evidence type="ECO:0000256" key="1">
    <source>
        <dbReference type="ARBA" id="ARBA00004141"/>
    </source>
</evidence>